<dbReference type="GeneTree" id="ENSGT00940000163707"/>
<evidence type="ECO:0000256" key="3">
    <source>
        <dbReference type="PROSITE-ProRule" id="PRU00023"/>
    </source>
</evidence>
<dbReference type="Pfam" id="PF12796">
    <property type="entry name" value="Ank_2"/>
    <property type="match status" value="1"/>
</dbReference>
<organism evidence="4 5">
    <name type="scientific">Ornithorhynchus anatinus</name>
    <name type="common">Duckbill platypus</name>
    <dbReference type="NCBI Taxonomy" id="9258"/>
    <lineage>
        <taxon>Eukaryota</taxon>
        <taxon>Metazoa</taxon>
        <taxon>Chordata</taxon>
        <taxon>Craniata</taxon>
        <taxon>Vertebrata</taxon>
        <taxon>Euteleostomi</taxon>
        <taxon>Mammalia</taxon>
        <taxon>Monotremata</taxon>
        <taxon>Ornithorhynchidae</taxon>
        <taxon>Ornithorhynchus</taxon>
    </lineage>
</organism>
<keyword evidence="1" id="KW-0677">Repeat</keyword>
<reference evidence="4 5" key="1">
    <citation type="journal article" date="2008" name="Nature">
        <title>Genome analysis of the platypus reveals unique signatures of evolution.</title>
        <authorList>
            <person name="Warren W.C."/>
            <person name="Hillier L.W."/>
            <person name="Marshall Graves J.A."/>
            <person name="Birney E."/>
            <person name="Ponting C.P."/>
            <person name="Grutzner F."/>
            <person name="Belov K."/>
            <person name="Miller W."/>
            <person name="Clarke L."/>
            <person name="Chinwalla A.T."/>
            <person name="Yang S.P."/>
            <person name="Heger A."/>
            <person name="Locke D.P."/>
            <person name="Miethke P."/>
            <person name="Waters P.D."/>
            <person name="Veyrunes F."/>
            <person name="Fulton L."/>
            <person name="Fulton B."/>
            <person name="Graves T."/>
            <person name="Wallis J."/>
            <person name="Puente X.S."/>
            <person name="Lopez-Otin C."/>
            <person name="Ordonez G.R."/>
            <person name="Eichler E.E."/>
            <person name="Chen L."/>
            <person name="Cheng Z."/>
            <person name="Deakin J.E."/>
            <person name="Alsop A."/>
            <person name="Thompson K."/>
            <person name="Kirby P."/>
            <person name="Papenfuss A.T."/>
            <person name="Wakefield M.J."/>
            <person name="Olender T."/>
            <person name="Lancet D."/>
            <person name="Huttley G.A."/>
            <person name="Smit A.F."/>
            <person name="Pask A."/>
            <person name="Temple-Smith P."/>
            <person name="Batzer M.A."/>
            <person name="Walker J.A."/>
            <person name="Konkel M.K."/>
            <person name="Harris R.S."/>
            <person name="Whittington C.M."/>
            <person name="Wong E.S."/>
            <person name="Gemmell N.J."/>
            <person name="Buschiazzo E."/>
            <person name="Vargas Jentzsch I.M."/>
            <person name="Merkel A."/>
            <person name="Schmitz J."/>
            <person name="Zemann A."/>
            <person name="Churakov G."/>
            <person name="Kriegs J.O."/>
            <person name="Brosius J."/>
            <person name="Murchison E.P."/>
            <person name="Sachidanandam R."/>
            <person name="Smith C."/>
            <person name="Hannon G.J."/>
            <person name="Tsend-Ayush E."/>
            <person name="McMillan D."/>
            <person name="Attenborough R."/>
            <person name="Rens W."/>
            <person name="Ferguson-Smith M."/>
            <person name="Lefevre C.M."/>
            <person name="Sharp J.A."/>
            <person name="Nicholas K.R."/>
            <person name="Ray D.A."/>
            <person name="Kube M."/>
            <person name="Reinhardt R."/>
            <person name="Pringle T.H."/>
            <person name="Taylor J."/>
            <person name="Jones R.C."/>
            <person name="Nixon B."/>
            <person name="Dacheux J.L."/>
            <person name="Niwa H."/>
            <person name="Sekita Y."/>
            <person name="Huang X."/>
            <person name="Stark A."/>
            <person name="Kheradpour P."/>
            <person name="Kellis M."/>
            <person name="Flicek P."/>
            <person name="Chen Y."/>
            <person name="Webber C."/>
            <person name="Hardison R."/>
            <person name="Nelson J."/>
            <person name="Hallsworth-Pepin K."/>
            <person name="Delehaunty K."/>
            <person name="Markovic C."/>
            <person name="Minx P."/>
            <person name="Feng Y."/>
            <person name="Kremitzki C."/>
            <person name="Mitreva M."/>
            <person name="Glasscock J."/>
            <person name="Wylie T."/>
            <person name="Wohldmann P."/>
            <person name="Thiru P."/>
            <person name="Nhan M.N."/>
            <person name="Pohl C.S."/>
            <person name="Smith S.M."/>
            <person name="Hou S."/>
            <person name="Nefedov M."/>
            <person name="de Jong P.J."/>
            <person name="Renfree M.B."/>
            <person name="Mardis E.R."/>
            <person name="Wilson R.K."/>
        </authorList>
    </citation>
    <scope>NUCLEOTIDE SEQUENCE [LARGE SCALE GENOMIC DNA]</scope>
    <source>
        <strain evidence="4 5">Glennie</strain>
    </source>
</reference>
<dbReference type="PROSITE" id="PS50088">
    <property type="entry name" value="ANK_REPEAT"/>
    <property type="match status" value="2"/>
</dbReference>
<dbReference type="AlphaFoldDB" id="A0A6I8N0M1"/>
<proteinExistence type="predicted"/>
<dbReference type="PRINTS" id="PR01415">
    <property type="entry name" value="ANKYRIN"/>
</dbReference>
<dbReference type="InterPro" id="IPR002110">
    <property type="entry name" value="Ankyrin_rpt"/>
</dbReference>
<dbReference type="PANTHER" id="PTHR24171:SF9">
    <property type="entry name" value="ANKYRIN REPEAT DOMAIN-CONTAINING PROTEIN 39"/>
    <property type="match status" value="1"/>
</dbReference>
<protein>
    <submittedName>
        <fullName evidence="4">Uncharacterized protein</fullName>
    </submittedName>
</protein>
<feature type="repeat" description="ANK" evidence="3">
    <location>
        <begin position="68"/>
        <end position="100"/>
    </location>
</feature>
<keyword evidence="2 3" id="KW-0040">ANK repeat</keyword>
<dbReference type="SMART" id="SM00248">
    <property type="entry name" value="ANK"/>
    <property type="match status" value="3"/>
</dbReference>
<dbReference type="PANTHER" id="PTHR24171">
    <property type="entry name" value="ANKYRIN REPEAT DOMAIN-CONTAINING PROTEIN 39-RELATED"/>
    <property type="match status" value="1"/>
</dbReference>
<sequence length="146" mass="15150">MSQLPFILSGIFIELLLGRLSLARFLVQRGAEVRTADGSQWTALHRASAAGHGQLAAFLLQRGLPDGHGRTPLHRAAAAGHLPVVRTLLGRGAAVDPRDGLGLTPLHRAALGGHAQVAGLLLDRGAQPDAAAGPLRQTPLHLAADS</sequence>
<dbReference type="PROSITE" id="PS50297">
    <property type="entry name" value="ANK_REP_REGION"/>
    <property type="match status" value="2"/>
</dbReference>
<reference evidence="4" key="3">
    <citation type="submission" date="2025-09" db="UniProtKB">
        <authorList>
            <consortium name="Ensembl"/>
        </authorList>
    </citation>
    <scope>IDENTIFICATION</scope>
    <source>
        <strain evidence="4">Glennie</strain>
    </source>
</reference>
<dbReference type="SUPFAM" id="SSF48403">
    <property type="entry name" value="Ankyrin repeat"/>
    <property type="match status" value="1"/>
</dbReference>
<dbReference type="Pfam" id="PF00023">
    <property type="entry name" value="Ank"/>
    <property type="match status" value="1"/>
</dbReference>
<name>A0A6I8N0M1_ORNAN</name>
<evidence type="ECO:0000256" key="1">
    <source>
        <dbReference type="ARBA" id="ARBA00022737"/>
    </source>
</evidence>
<dbReference type="Gene3D" id="1.25.40.20">
    <property type="entry name" value="Ankyrin repeat-containing domain"/>
    <property type="match status" value="2"/>
</dbReference>
<dbReference type="Ensembl" id="ENSOANT00000062522.1">
    <property type="protein sequence ID" value="ENSOANP00000034512.1"/>
    <property type="gene ID" value="ENSOANG00000042755.1"/>
</dbReference>
<feature type="repeat" description="ANK" evidence="3">
    <location>
        <begin position="101"/>
        <end position="133"/>
    </location>
</feature>
<evidence type="ECO:0000256" key="2">
    <source>
        <dbReference type="ARBA" id="ARBA00023043"/>
    </source>
</evidence>
<reference evidence="4" key="2">
    <citation type="submission" date="2025-08" db="UniProtKB">
        <authorList>
            <consortium name="Ensembl"/>
        </authorList>
    </citation>
    <scope>IDENTIFICATION</scope>
    <source>
        <strain evidence="4">Glennie</strain>
    </source>
</reference>
<accession>A0A6I8N0M1</accession>
<dbReference type="InterPro" id="IPR036770">
    <property type="entry name" value="Ankyrin_rpt-contain_sf"/>
</dbReference>
<keyword evidence="5" id="KW-1185">Reference proteome</keyword>
<dbReference type="Proteomes" id="UP000002279">
    <property type="component" value="Chromosome 5"/>
</dbReference>
<evidence type="ECO:0000313" key="4">
    <source>
        <dbReference type="Ensembl" id="ENSOANP00000034512.1"/>
    </source>
</evidence>
<evidence type="ECO:0000313" key="5">
    <source>
        <dbReference type="Proteomes" id="UP000002279"/>
    </source>
</evidence>